<accession>A0ABD3B272</accession>
<keyword evidence="2" id="KW-1185">Reference proteome</keyword>
<dbReference type="AlphaFoldDB" id="A0ABD3B272"/>
<proteinExistence type="predicted"/>
<sequence length="96" mass="10273">MKSTWHGSCMVGYSSPRFKIQIWDGTNGISTVCVYGVMTGIEKLPQKWSLARTLSPMTSRVSIRAVCGMEEKAIGIAGVVFSATGQSDGSVILARS</sequence>
<dbReference type="EMBL" id="JBJUIK010000001">
    <property type="protein sequence ID" value="KAL3537593.1"/>
    <property type="molecule type" value="Genomic_DNA"/>
</dbReference>
<organism evidence="1 2">
    <name type="scientific">Cinchona calisaya</name>
    <dbReference type="NCBI Taxonomy" id="153742"/>
    <lineage>
        <taxon>Eukaryota</taxon>
        <taxon>Viridiplantae</taxon>
        <taxon>Streptophyta</taxon>
        <taxon>Embryophyta</taxon>
        <taxon>Tracheophyta</taxon>
        <taxon>Spermatophyta</taxon>
        <taxon>Magnoliopsida</taxon>
        <taxon>eudicotyledons</taxon>
        <taxon>Gunneridae</taxon>
        <taxon>Pentapetalae</taxon>
        <taxon>asterids</taxon>
        <taxon>lamiids</taxon>
        <taxon>Gentianales</taxon>
        <taxon>Rubiaceae</taxon>
        <taxon>Cinchonoideae</taxon>
        <taxon>Cinchoneae</taxon>
        <taxon>Cinchona</taxon>
    </lineage>
</organism>
<comment type="caution">
    <text evidence="1">The sequence shown here is derived from an EMBL/GenBank/DDBJ whole genome shotgun (WGS) entry which is preliminary data.</text>
</comment>
<name>A0ABD3B272_9GENT</name>
<reference evidence="1 2" key="1">
    <citation type="submission" date="2024-11" db="EMBL/GenBank/DDBJ databases">
        <title>A near-complete genome assembly of Cinchona calisaya.</title>
        <authorList>
            <person name="Lian D.C."/>
            <person name="Zhao X.W."/>
            <person name="Wei L."/>
        </authorList>
    </citation>
    <scope>NUCLEOTIDE SEQUENCE [LARGE SCALE GENOMIC DNA]</scope>
    <source>
        <tissue evidence="1">Nenye</tissue>
    </source>
</reference>
<dbReference type="Proteomes" id="UP001630127">
    <property type="component" value="Unassembled WGS sequence"/>
</dbReference>
<protein>
    <submittedName>
        <fullName evidence="1">Uncharacterized protein</fullName>
    </submittedName>
</protein>
<gene>
    <name evidence="1" type="ORF">ACH5RR_000959</name>
</gene>
<evidence type="ECO:0000313" key="1">
    <source>
        <dbReference type="EMBL" id="KAL3537593.1"/>
    </source>
</evidence>
<evidence type="ECO:0000313" key="2">
    <source>
        <dbReference type="Proteomes" id="UP001630127"/>
    </source>
</evidence>